<evidence type="ECO:0000256" key="2">
    <source>
        <dbReference type="SAM" id="SignalP"/>
    </source>
</evidence>
<sequence length="127" mass="13606">MKKKLIVLSSSVLGFMPFVVFAQVSTGCSDPQYAGKIQGILCTIGNILDTIIPILVVLGVVYFVYGVVMFVIASEEEAKTKGRNSMIYGIIGLVVIIAMWGLVGIVMRTFNVDNTGTLPGNIPSVSF</sequence>
<dbReference type="Proteomes" id="UP000228613">
    <property type="component" value="Unassembled WGS sequence"/>
</dbReference>
<dbReference type="Pfam" id="PF18895">
    <property type="entry name" value="T4SS_pilin"/>
    <property type="match status" value="1"/>
</dbReference>
<proteinExistence type="predicted"/>
<dbReference type="EMBL" id="PFCP01000032">
    <property type="protein sequence ID" value="PIR68972.1"/>
    <property type="molecule type" value="Genomic_DNA"/>
</dbReference>
<keyword evidence="1" id="KW-0472">Membrane</keyword>
<reference evidence="4" key="1">
    <citation type="submission" date="2017-09" db="EMBL/GenBank/DDBJ databases">
        <title>Depth-based differentiation of microbial function through sediment-hosted aquifers and enrichment of novel symbionts in the deep terrestrial subsurface.</title>
        <authorList>
            <person name="Probst A.J."/>
            <person name="Ladd B."/>
            <person name="Jarett J.K."/>
            <person name="Geller-Mcgrath D.E."/>
            <person name="Sieber C.M.K."/>
            <person name="Emerson J.B."/>
            <person name="Anantharaman K."/>
            <person name="Thomas B.C."/>
            <person name="Malmstrom R."/>
            <person name="Stieglmeier M."/>
            <person name="Klingl A."/>
            <person name="Woyke T."/>
            <person name="Ryan C.M."/>
            <person name="Banfield J.F."/>
        </authorList>
    </citation>
    <scope>NUCLEOTIDE SEQUENCE [LARGE SCALE GENOMIC DNA]</scope>
</reference>
<evidence type="ECO:0000313" key="4">
    <source>
        <dbReference type="Proteomes" id="UP000228613"/>
    </source>
</evidence>
<accession>A0A2J0JIT4</accession>
<feature type="signal peptide" evidence="2">
    <location>
        <begin position="1"/>
        <end position="22"/>
    </location>
</feature>
<keyword evidence="1" id="KW-0812">Transmembrane</keyword>
<dbReference type="AlphaFoldDB" id="A0A2J0JIT4"/>
<protein>
    <recommendedName>
        <fullName evidence="5">DUF4190 domain-containing protein</fullName>
    </recommendedName>
</protein>
<comment type="caution">
    <text evidence="3">The sequence shown here is derived from an EMBL/GenBank/DDBJ whole genome shotgun (WGS) entry which is preliminary data.</text>
</comment>
<keyword evidence="1" id="KW-1133">Transmembrane helix</keyword>
<feature type="transmembrane region" description="Helical" evidence="1">
    <location>
        <begin position="51"/>
        <end position="73"/>
    </location>
</feature>
<organism evidence="3 4">
    <name type="scientific">Candidatus Nomurabacteria bacterium CG10_big_fil_rev_8_21_14_0_10_03_31_7</name>
    <dbReference type="NCBI Taxonomy" id="1974730"/>
    <lineage>
        <taxon>Bacteria</taxon>
        <taxon>Candidatus Nomuraibacteriota</taxon>
    </lineage>
</organism>
<dbReference type="PROSITE" id="PS51257">
    <property type="entry name" value="PROKAR_LIPOPROTEIN"/>
    <property type="match status" value="1"/>
</dbReference>
<feature type="chain" id="PRO_5014319182" description="DUF4190 domain-containing protein" evidence="2">
    <location>
        <begin position="23"/>
        <end position="127"/>
    </location>
</feature>
<dbReference type="InterPro" id="IPR043993">
    <property type="entry name" value="T4SS_pilin"/>
</dbReference>
<gene>
    <name evidence="3" type="ORF">COU48_01175</name>
</gene>
<evidence type="ECO:0008006" key="5">
    <source>
        <dbReference type="Google" id="ProtNLM"/>
    </source>
</evidence>
<keyword evidence="2" id="KW-0732">Signal</keyword>
<evidence type="ECO:0000313" key="3">
    <source>
        <dbReference type="EMBL" id="PIR68972.1"/>
    </source>
</evidence>
<feature type="transmembrane region" description="Helical" evidence="1">
    <location>
        <begin position="85"/>
        <end position="107"/>
    </location>
</feature>
<evidence type="ECO:0000256" key="1">
    <source>
        <dbReference type="SAM" id="Phobius"/>
    </source>
</evidence>
<name>A0A2J0JIT4_9BACT</name>